<dbReference type="EMBL" id="CAMXCT010000580">
    <property type="protein sequence ID" value="CAI3980740.1"/>
    <property type="molecule type" value="Genomic_DNA"/>
</dbReference>
<dbReference type="OrthoDB" id="446665at2759"/>
<dbReference type="Proteomes" id="UP001152797">
    <property type="component" value="Unassembled WGS sequence"/>
</dbReference>
<dbReference type="EMBL" id="CAMXCT030000580">
    <property type="protein sequence ID" value="CAL4768052.1"/>
    <property type="molecule type" value="Genomic_DNA"/>
</dbReference>
<reference evidence="1" key="1">
    <citation type="submission" date="2022-10" db="EMBL/GenBank/DDBJ databases">
        <authorList>
            <person name="Chen Y."/>
            <person name="Dougan E. K."/>
            <person name="Chan C."/>
            <person name="Rhodes N."/>
            <person name="Thang M."/>
        </authorList>
    </citation>
    <scope>NUCLEOTIDE SEQUENCE</scope>
</reference>
<evidence type="ECO:0000313" key="1">
    <source>
        <dbReference type="EMBL" id="CAI3980740.1"/>
    </source>
</evidence>
<evidence type="ECO:0000313" key="3">
    <source>
        <dbReference type="Proteomes" id="UP001152797"/>
    </source>
</evidence>
<name>A0A9P1BY70_9DINO</name>
<comment type="caution">
    <text evidence="1">The sequence shown here is derived from an EMBL/GenBank/DDBJ whole genome shotgun (WGS) entry which is preliminary data.</text>
</comment>
<accession>A0A9P1BY70</accession>
<gene>
    <name evidence="1" type="ORF">C1SCF055_LOCUS8599</name>
</gene>
<dbReference type="AlphaFoldDB" id="A0A9P1BY70"/>
<dbReference type="EMBL" id="CAMXCT020000580">
    <property type="protein sequence ID" value="CAL1134115.1"/>
    <property type="molecule type" value="Genomic_DNA"/>
</dbReference>
<proteinExistence type="predicted"/>
<organism evidence="1">
    <name type="scientific">Cladocopium goreaui</name>
    <dbReference type="NCBI Taxonomy" id="2562237"/>
    <lineage>
        <taxon>Eukaryota</taxon>
        <taxon>Sar</taxon>
        <taxon>Alveolata</taxon>
        <taxon>Dinophyceae</taxon>
        <taxon>Suessiales</taxon>
        <taxon>Symbiodiniaceae</taxon>
        <taxon>Cladocopium</taxon>
    </lineage>
</organism>
<protein>
    <submittedName>
        <fullName evidence="2">C3H1-type domain-containing protein</fullName>
    </submittedName>
</protein>
<reference evidence="2 3" key="2">
    <citation type="submission" date="2024-05" db="EMBL/GenBank/DDBJ databases">
        <authorList>
            <person name="Chen Y."/>
            <person name="Shah S."/>
            <person name="Dougan E. K."/>
            <person name="Thang M."/>
            <person name="Chan C."/>
        </authorList>
    </citation>
    <scope>NUCLEOTIDE SEQUENCE [LARGE SCALE GENOMIC DNA]</scope>
</reference>
<evidence type="ECO:0000313" key="2">
    <source>
        <dbReference type="EMBL" id="CAL4768052.1"/>
    </source>
</evidence>
<keyword evidence="3" id="KW-1185">Reference proteome</keyword>
<sequence length="196" mass="21995">MNCIDTESSCNSIPIPFQASAAGPSLLPRIVTSDGSFGHPETCRPPCVQIVKNGTCHLGFACGFCHMTHGKKVRLHKCQRLMLKHADRGQRLEIIVPIIIRKLERLGDPYSVNIIELLKDYLAPASSEEWQKKVRQVKLYRSLERMNTTALMDLAGNDLFASDVLEALHELRQNHFSFESQEEPDTDTGCLTVFSL</sequence>